<organism evidence="3 4">
    <name type="scientific">Cerasicoccus arenae</name>
    <dbReference type="NCBI Taxonomy" id="424488"/>
    <lineage>
        <taxon>Bacteria</taxon>
        <taxon>Pseudomonadati</taxon>
        <taxon>Verrucomicrobiota</taxon>
        <taxon>Opitutia</taxon>
        <taxon>Puniceicoccales</taxon>
        <taxon>Cerasicoccaceae</taxon>
        <taxon>Cerasicoccus</taxon>
    </lineage>
</organism>
<reference evidence="3" key="1">
    <citation type="journal article" date="2014" name="Int. J. Syst. Evol. Microbiol.">
        <title>Complete genome sequence of Corynebacterium casei LMG S-19264T (=DSM 44701T), isolated from a smear-ripened cheese.</title>
        <authorList>
            <consortium name="US DOE Joint Genome Institute (JGI-PGF)"/>
            <person name="Walter F."/>
            <person name="Albersmeier A."/>
            <person name="Kalinowski J."/>
            <person name="Ruckert C."/>
        </authorList>
    </citation>
    <scope>NUCLEOTIDE SEQUENCE</scope>
    <source>
        <strain evidence="3">KCTC 12870</strain>
    </source>
</reference>
<keyword evidence="2" id="KW-0472">Membrane</keyword>
<reference evidence="3" key="2">
    <citation type="submission" date="2020-09" db="EMBL/GenBank/DDBJ databases">
        <authorList>
            <person name="Sun Q."/>
            <person name="Kim S."/>
        </authorList>
    </citation>
    <scope>NUCLEOTIDE SEQUENCE</scope>
    <source>
        <strain evidence="3">KCTC 12870</strain>
    </source>
</reference>
<dbReference type="EMBL" id="BMXG01000002">
    <property type="protein sequence ID" value="GHB92868.1"/>
    <property type="molecule type" value="Genomic_DNA"/>
</dbReference>
<proteinExistence type="predicted"/>
<evidence type="ECO:0000313" key="4">
    <source>
        <dbReference type="Proteomes" id="UP000642829"/>
    </source>
</evidence>
<evidence type="ECO:0000313" key="3">
    <source>
        <dbReference type="EMBL" id="GHB92868.1"/>
    </source>
</evidence>
<dbReference type="AlphaFoldDB" id="A0A8J3GCY5"/>
<feature type="transmembrane region" description="Helical" evidence="2">
    <location>
        <begin position="60"/>
        <end position="79"/>
    </location>
</feature>
<dbReference type="RefSeq" id="WP_189511557.1">
    <property type="nucleotide sequence ID" value="NZ_BMXG01000002.1"/>
</dbReference>
<evidence type="ECO:0000256" key="1">
    <source>
        <dbReference type="SAM" id="Coils"/>
    </source>
</evidence>
<dbReference type="Proteomes" id="UP000642829">
    <property type="component" value="Unassembled WGS sequence"/>
</dbReference>
<evidence type="ECO:0000256" key="2">
    <source>
        <dbReference type="SAM" id="Phobius"/>
    </source>
</evidence>
<feature type="coiled-coil region" evidence="1">
    <location>
        <begin position="174"/>
        <end position="201"/>
    </location>
</feature>
<keyword evidence="4" id="KW-1185">Reference proteome</keyword>
<keyword evidence="2" id="KW-1133">Transmembrane helix</keyword>
<keyword evidence="2" id="KW-0812">Transmembrane</keyword>
<comment type="caution">
    <text evidence="3">The sequence shown here is derived from an EMBL/GenBank/DDBJ whole genome shotgun (WGS) entry which is preliminary data.</text>
</comment>
<feature type="transmembrane region" description="Helical" evidence="2">
    <location>
        <begin position="31"/>
        <end position="48"/>
    </location>
</feature>
<gene>
    <name evidence="3" type="ORF">GCM10007047_05230</name>
</gene>
<sequence>MPSAIDTERIWKRNARRTAWAANCFWWLQRFLPFFLGLNLASAVAVIYARQQEWPQDRIVAIYAAVLVVLALIALGLAWRRFLSQRDGMLRLEQHLGLKSALSAASEGAIAWPPLPEQLSVPYQFRWGNITTPIAVSATLLLIGCLIPVETVRADVVIDNPKQPMAWEELEAWVEELTEDEVVEETALKELEKKLDELRQQPTETWFTQSSLEAGDSLRDQTQQDLQKLAQDMMKTSALLDAMRQAGDEPFSQEAMALEGALQKALEGMQLGTTPLSSEMMEQLKKMGNSQSCQNIDLSKYKLVKGTLDENAQKLCKLAKLNPDALEDMILMACQMPGNGGIDRGPGAAPLTASPFESRVTPASVEGVSNEDMRNAALGQTLAIQDRAPDENEAGEAFIIKTSQGSDSLGQGGDVVWKNQLSPEERKLLENYFQ</sequence>
<name>A0A8J3GCY5_9BACT</name>
<protein>
    <submittedName>
        <fullName evidence="3">Uncharacterized protein</fullName>
    </submittedName>
</protein>
<accession>A0A8J3GCY5</accession>
<keyword evidence="1" id="KW-0175">Coiled coil</keyword>